<evidence type="ECO:0000256" key="1">
    <source>
        <dbReference type="ARBA" id="ARBA00022487"/>
    </source>
</evidence>
<proteinExistence type="predicted"/>
<evidence type="ECO:0000256" key="2">
    <source>
        <dbReference type="ARBA" id="ARBA00022729"/>
    </source>
</evidence>
<dbReference type="InterPro" id="IPR029058">
    <property type="entry name" value="AB_hydrolase_fold"/>
</dbReference>
<evidence type="ECO:0000313" key="7">
    <source>
        <dbReference type="EMBL" id="QDT05386.1"/>
    </source>
</evidence>
<feature type="chain" id="PRO_5021793111" description="4-O-methyl-glucuronoyl methylesterase-like domain-containing protein" evidence="5">
    <location>
        <begin position="25"/>
        <end position="482"/>
    </location>
</feature>
<evidence type="ECO:0000256" key="3">
    <source>
        <dbReference type="ARBA" id="ARBA00022801"/>
    </source>
</evidence>
<evidence type="ECO:0000256" key="5">
    <source>
        <dbReference type="SAM" id="SignalP"/>
    </source>
</evidence>
<organism evidence="7 8">
    <name type="scientific">Rubripirellula lacrimiformis</name>
    <dbReference type="NCBI Taxonomy" id="1930273"/>
    <lineage>
        <taxon>Bacteria</taxon>
        <taxon>Pseudomonadati</taxon>
        <taxon>Planctomycetota</taxon>
        <taxon>Planctomycetia</taxon>
        <taxon>Pirellulales</taxon>
        <taxon>Pirellulaceae</taxon>
        <taxon>Rubripirellula</taxon>
    </lineage>
</organism>
<feature type="domain" description="4-O-methyl-glucuronoyl methylesterase-like" evidence="6">
    <location>
        <begin position="267"/>
        <end position="426"/>
    </location>
</feature>
<dbReference type="KEGG" id="rlc:K227x_37860"/>
<name>A0A517NE25_9BACT</name>
<dbReference type="SUPFAM" id="SSF53474">
    <property type="entry name" value="alpha/beta-Hydrolases"/>
    <property type="match status" value="1"/>
</dbReference>
<dbReference type="GO" id="GO:0052689">
    <property type="term" value="F:carboxylic ester hydrolase activity"/>
    <property type="evidence" value="ECO:0007669"/>
    <property type="project" value="UniProtKB-KW"/>
</dbReference>
<accession>A0A517NE25</accession>
<evidence type="ECO:0000256" key="4">
    <source>
        <dbReference type="SAM" id="MobiDB-lite"/>
    </source>
</evidence>
<keyword evidence="2 5" id="KW-0732">Signal</keyword>
<keyword evidence="3" id="KW-0378">Hydrolase</keyword>
<evidence type="ECO:0000313" key="8">
    <source>
        <dbReference type="Proteomes" id="UP000318538"/>
    </source>
</evidence>
<dbReference type="RefSeq" id="WP_145171484.1">
    <property type="nucleotide sequence ID" value="NZ_CP036525.1"/>
</dbReference>
<dbReference type="Pfam" id="PF22244">
    <property type="entry name" value="GCE_fung"/>
    <property type="match status" value="1"/>
</dbReference>
<dbReference type="Gene3D" id="3.40.50.1820">
    <property type="entry name" value="alpha/beta hydrolase"/>
    <property type="match status" value="1"/>
</dbReference>
<dbReference type="EMBL" id="CP036525">
    <property type="protein sequence ID" value="QDT05386.1"/>
    <property type="molecule type" value="Genomic_DNA"/>
</dbReference>
<feature type="region of interest" description="Disordered" evidence="4">
    <location>
        <begin position="204"/>
        <end position="223"/>
    </location>
</feature>
<dbReference type="AlphaFoldDB" id="A0A517NE25"/>
<protein>
    <recommendedName>
        <fullName evidence="6">4-O-methyl-glucuronoyl methylesterase-like domain-containing protein</fullName>
    </recommendedName>
</protein>
<reference evidence="7 8" key="1">
    <citation type="submission" date="2019-02" db="EMBL/GenBank/DDBJ databases">
        <title>Deep-cultivation of Planctomycetes and their phenomic and genomic characterization uncovers novel biology.</title>
        <authorList>
            <person name="Wiegand S."/>
            <person name="Jogler M."/>
            <person name="Boedeker C."/>
            <person name="Pinto D."/>
            <person name="Vollmers J."/>
            <person name="Rivas-Marin E."/>
            <person name="Kohn T."/>
            <person name="Peeters S.H."/>
            <person name="Heuer A."/>
            <person name="Rast P."/>
            <person name="Oberbeckmann S."/>
            <person name="Bunk B."/>
            <person name="Jeske O."/>
            <person name="Meyerdierks A."/>
            <person name="Storesund J.E."/>
            <person name="Kallscheuer N."/>
            <person name="Luecker S."/>
            <person name="Lage O.M."/>
            <person name="Pohl T."/>
            <person name="Merkel B.J."/>
            <person name="Hornburger P."/>
            <person name="Mueller R.-W."/>
            <person name="Bruemmer F."/>
            <person name="Labrenz M."/>
            <person name="Spormann A.M."/>
            <person name="Op den Camp H."/>
            <person name="Overmann J."/>
            <person name="Amann R."/>
            <person name="Jetten M.S.M."/>
            <person name="Mascher T."/>
            <person name="Medema M.H."/>
            <person name="Devos D.P."/>
            <person name="Kaster A.-K."/>
            <person name="Ovreas L."/>
            <person name="Rohde M."/>
            <person name="Galperin M.Y."/>
            <person name="Jogler C."/>
        </authorList>
    </citation>
    <scope>NUCLEOTIDE SEQUENCE [LARGE SCALE GENOMIC DNA]</scope>
    <source>
        <strain evidence="7 8">K22_7</strain>
    </source>
</reference>
<dbReference type="OrthoDB" id="9809261at2"/>
<evidence type="ECO:0000259" key="6">
    <source>
        <dbReference type="Pfam" id="PF22244"/>
    </source>
</evidence>
<keyword evidence="1" id="KW-0719">Serine esterase</keyword>
<gene>
    <name evidence="7" type="ORF">K227x_37860</name>
</gene>
<sequence length="482" mass="52699" precursor="true">MLFRRFTAAFSVALWFAATLSTPAQTPKPAPAIQSSLPVMTTTEDHRDMMRQLAITALRPGPSGNPDADNAANYDEALANPFPDWPAILVANDGTDVATEEDWRQRRRPEIVEAFQQHVYGRVPERVPVVTWDVRETRESTSGDVPVVEQHIVGTVDNRTCPDISVEISMSLTLPKDISGKVPVLMMFGRTAFDPVPEWMKRFQRRGSDDGNGNQTDRPASPTDELIAAGWGVVRIHPASIQEDNGAGLTRGIIGLVNQGQVRKPDDWGSLRAWGWGASRGLDYLTTRDEIDADRVGIEGVSRYGKAALVAMAMDQRFAMGLIGSSGAGGTTPFRRNFGEAPESLASSGEYHWMAGNFLQYSAQESSRGAMDANDLPVDSHQLIALCAPRLTFISYGIPEKGDAKWLDQQGSYMAAVAASPVFDLLSARGLGVDQDYQSATMPPVNQGILTGHLAWRQHDGGHTDAPNVRHFIAWCEEHFGR</sequence>
<keyword evidence="8" id="KW-1185">Reference proteome</keyword>
<dbReference type="InterPro" id="IPR054579">
    <property type="entry name" value="GCE-like_dom"/>
</dbReference>
<dbReference type="Proteomes" id="UP000318538">
    <property type="component" value="Chromosome"/>
</dbReference>
<feature type="signal peptide" evidence="5">
    <location>
        <begin position="1"/>
        <end position="24"/>
    </location>
</feature>